<dbReference type="InterPro" id="IPR049458">
    <property type="entry name" value="EpsG-like"/>
</dbReference>
<dbReference type="Pfam" id="PF14897">
    <property type="entry name" value="EpsG"/>
    <property type="match status" value="1"/>
</dbReference>
<gene>
    <name evidence="2" type="ORF">AC094_36660</name>
</gene>
<feature type="transmembrane region" description="Helical" evidence="1">
    <location>
        <begin position="195"/>
        <end position="219"/>
    </location>
</feature>
<evidence type="ECO:0000313" key="3">
    <source>
        <dbReference type="Proteomes" id="UP000093197"/>
    </source>
</evidence>
<name>A0A853PNB4_BACFG</name>
<keyword evidence="1" id="KW-0472">Membrane</keyword>
<feature type="transmembrane region" description="Helical" evidence="1">
    <location>
        <begin position="159"/>
        <end position="186"/>
    </location>
</feature>
<dbReference type="RefSeq" id="WP_005802415.1">
    <property type="nucleotide sequence ID" value="NZ_JBDFUZ010000001.1"/>
</dbReference>
<feature type="transmembrane region" description="Helical" evidence="1">
    <location>
        <begin position="30"/>
        <end position="49"/>
    </location>
</feature>
<accession>A0A853PNB4</accession>
<dbReference type="Proteomes" id="UP000093197">
    <property type="component" value="Unassembled WGS sequence"/>
</dbReference>
<dbReference type="EMBL" id="LIDT01000038">
    <property type="protein sequence ID" value="OCR28402.1"/>
    <property type="molecule type" value="Genomic_DNA"/>
</dbReference>
<feature type="transmembrane region" description="Helical" evidence="1">
    <location>
        <begin position="299"/>
        <end position="318"/>
    </location>
</feature>
<proteinExistence type="predicted"/>
<keyword evidence="1" id="KW-1133">Transmembrane helix</keyword>
<dbReference type="AlphaFoldDB" id="A0A853PNB4"/>
<feature type="transmembrane region" description="Helical" evidence="1">
    <location>
        <begin position="118"/>
        <end position="139"/>
    </location>
</feature>
<organism evidence="2 3">
    <name type="scientific">Bacteroides fragilis</name>
    <dbReference type="NCBI Taxonomy" id="817"/>
    <lineage>
        <taxon>Bacteria</taxon>
        <taxon>Pseudomonadati</taxon>
        <taxon>Bacteroidota</taxon>
        <taxon>Bacteroidia</taxon>
        <taxon>Bacteroidales</taxon>
        <taxon>Bacteroidaceae</taxon>
        <taxon>Bacteroides</taxon>
    </lineage>
</organism>
<evidence type="ECO:0000256" key="1">
    <source>
        <dbReference type="SAM" id="Phobius"/>
    </source>
</evidence>
<feature type="transmembrane region" description="Helical" evidence="1">
    <location>
        <begin position="94"/>
        <end position="111"/>
    </location>
</feature>
<keyword evidence="1" id="KW-0812">Transmembrane</keyword>
<sequence length="359" mass="42262">MIFYFLFCILFFLSFIYYSGKKYPLTQTAYLSFCVFLLFLIIAGGRNNVGTDWWQYKETFDNYVIDHNYVHASLEVLFYGFTGFIASFSKSFNVFVFFLFLLSFFLKYRFIVNNSSNVFFAFLIYLSGVFLIFDVNGLRQGLAIGFILYSCKFIFSRNIWGFLFMIILATLSHSSAIVFFPAYFLLNIQYSTKKYVIFCLILSLLGYWVSLCVGDLLVLLTTDSTLAEKYNYYSSGDSYVSKVSLFSVSTLRRFALYGVVLYFTRNKIDTSTYFFKNCMVVSFFFFFLFSSSLEMAYRISYYFFVFEIVLVPYCITCIHHVKFRYCFLLVMGSYYLYMIYKLVSVPTGGLYIYHNIFLN</sequence>
<protein>
    <submittedName>
        <fullName evidence="2">Polymerase</fullName>
    </submittedName>
</protein>
<feature type="transmembrane region" description="Helical" evidence="1">
    <location>
        <begin position="69"/>
        <end position="88"/>
    </location>
</feature>
<evidence type="ECO:0000313" key="2">
    <source>
        <dbReference type="EMBL" id="OCR28402.1"/>
    </source>
</evidence>
<reference evidence="2 3" key="1">
    <citation type="journal article" date="2016" name="PLoS ONE">
        <title>Genomic Diversity of Enterotoxigenic Strains of Bacteroides fragilis.</title>
        <authorList>
            <person name="Pierce J.V."/>
            <person name="Bernstein H.D."/>
        </authorList>
    </citation>
    <scope>NUCLEOTIDE SEQUENCE [LARGE SCALE GENOMIC DNA]</scope>
    <source>
        <strain evidence="2 3">20793-3</strain>
    </source>
</reference>
<comment type="caution">
    <text evidence="2">The sequence shown here is derived from an EMBL/GenBank/DDBJ whole genome shotgun (WGS) entry which is preliminary data.</text>
</comment>
<feature type="transmembrane region" description="Helical" evidence="1">
    <location>
        <begin position="274"/>
        <end position="293"/>
    </location>
</feature>